<dbReference type="PANTHER" id="PTHR44591">
    <property type="entry name" value="STRESS RESPONSE REGULATOR PROTEIN 1"/>
    <property type="match status" value="1"/>
</dbReference>
<evidence type="ECO:0000256" key="2">
    <source>
        <dbReference type="PROSITE-ProRule" id="PRU00169"/>
    </source>
</evidence>
<evidence type="ECO:0000313" key="5">
    <source>
        <dbReference type="Proteomes" id="UP000070186"/>
    </source>
</evidence>
<dbReference type="InterPro" id="IPR036890">
    <property type="entry name" value="HATPase_C_sf"/>
</dbReference>
<dbReference type="CDD" id="cd16936">
    <property type="entry name" value="HATPase_RsbW-like"/>
    <property type="match status" value="1"/>
</dbReference>
<dbReference type="PANTHER" id="PTHR44591:SF3">
    <property type="entry name" value="RESPONSE REGULATORY DOMAIN-CONTAINING PROTEIN"/>
    <property type="match status" value="1"/>
</dbReference>
<evidence type="ECO:0000259" key="3">
    <source>
        <dbReference type="PROSITE" id="PS50110"/>
    </source>
</evidence>
<keyword evidence="1 2" id="KW-0597">Phosphoprotein</keyword>
<dbReference type="SMART" id="SM00448">
    <property type="entry name" value="REC"/>
    <property type="match status" value="1"/>
</dbReference>
<dbReference type="Pfam" id="PF13581">
    <property type="entry name" value="HATPase_c_2"/>
    <property type="match status" value="1"/>
</dbReference>
<keyword evidence="5" id="KW-1185">Reference proteome</keyword>
<dbReference type="RefSeq" id="WP_066880013.1">
    <property type="nucleotide sequence ID" value="NZ_LODL01000005.1"/>
</dbReference>
<feature type="modified residue" description="4-aspartylphosphate" evidence="2">
    <location>
        <position position="57"/>
    </location>
</feature>
<reference evidence="4 5" key="1">
    <citation type="submission" date="2015-12" db="EMBL/GenBank/DDBJ databases">
        <title>Nitrous oxide reduction kinetics distinguish bacteria harboring typical versus atypical NosZ.</title>
        <authorList>
            <person name="Yoon S."/>
            <person name="Nissen S."/>
            <person name="Park D."/>
            <person name="Sanford R.A."/>
            <person name="Loeffler F.E."/>
        </authorList>
    </citation>
    <scope>NUCLEOTIDE SEQUENCE [LARGE SCALE GENOMIC DNA]</scope>
    <source>
        <strain evidence="4 5">ATCC BAA-841</strain>
    </source>
</reference>
<protein>
    <submittedName>
        <fullName evidence="4">Response regulator receiver protein</fullName>
    </submittedName>
</protein>
<dbReference type="PROSITE" id="PS50110">
    <property type="entry name" value="RESPONSE_REGULATORY"/>
    <property type="match status" value="1"/>
</dbReference>
<dbReference type="InterPro" id="IPR011006">
    <property type="entry name" value="CheY-like_superfamily"/>
</dbReference>
<dbReference type="Proteomes" id="UP000070186">
    <property type="component" value="Unassembled WGS sequence"/>
</dbReference>
<dbReference type="InterPro" id="IPR003594">
    <property type="entry name" value="HATPase_dom"/>
</dbReference>
<dbReference type="EMBL" id="LODL01000005">
    <property type="protein sequence ID" value="KXB32483.1"/>
    <property type="molecule type" value="Genomic_DNA"/>
</dbReference>
<gene>
    <name evidence="4" type="ORF">AT959_02005</name>
</gene>
<evidence type="ECO:0000256" key="1">
    <source>
        <dbReference type="ARBA" id="ARBA00022553"/>
    </source>
</evidence>
<dbReference type="AlphaFoldDB" id="A0A133XNH3"/>
<dbReference type="SUPFAM" id="SSF52172">
    <property type="entry name" value="CheY-like"/>
    <property type="match status" value="1"/>
</dbReference>
<comment type="caution">
    <text evidence="4">The sequence shown here is derived from an EMBL/GenBank/DDBJ whole genome shotgun (WGS) entry which is preliminary data.</text>
</comment>
<dbReference type="Gene3D" id="3.40.50.2300">
    <property type="match status" value="1"/>
</dbReference>
<name>A0A133XNH3_9RHOO</name>
<dbReference type="Gene3D" id="3.30.565.10">
    <property type="entry name" value="Histidine kinase-like ATPase, C-terminal domain"/>
    <property type="match status" value="1"/>
</dbReference>
<proteinExistence type="predicted"/>
<dbReference type="STRING" id="281362.AT959_02005"/>
<feature type="domain" description="Response regulatory" evidence="3">
    <location>
        <begin position="5"/>
        <end position="124"/>
    </location>
</feature>
<dbReference type="Pfam" id="PF00072">
    <property type="entry name" value="Response_reg"/>
    <property type="match status" value="1"/>
</dbReference>
<dbReference type="InterPro" id="IPR050595">
    <property type="entry name" value="Bact_response_regulator"/>
</dbReference>
<evidence type="ECO:0000313" key="4">
    <source>
        <dbReference type="EMBL" id="KXB32483.1"/>
    </source>
</evidence>
<dbReference type="GO" id="GO:0000160">
    <property type="term" value="P:phosphorelay signal transduction system"/>
    <property type="evidence" value="ECO:0007669"/>
    <property type="project" value="InterPro"/>
</dbReference>
<accession>A0A133XNH3</accession>
<organism evidence="4 5">
    <name type="scientific">Dechloromonas denitrificans</name>
    <dbReference type="NCBI Taxonomy" id="281362"/>
    <lineage>
        <taxon>Bacteria</taxon>
        <taxon>Pseudomonadati</taxon>
        <taxon>Pseudomonadota</taxon>
        <taxon>Betaproteobacteria</taxon>
        <taxon>Rhodocyclales</taxon>
        <taxon>Azonexaceae</taxon>
        <taxon>Dechloromonas</taxon>
    </lineage>
</organism>
<dbReference type="InterPro" id="IPR001789">
    <property type="entry name" value="Sig_transdc_resp-reg_receiver"/>
</dbReference>
<sequence>MNEARVLVVDDEGLNLEILGEYFESEPSFTLRTADGGEEAWRILRDAGQHFDVVLLDRMMPGLDGIGLLHRIKSDPRLADIPVILQTAANSASEIREGLEAGAYYYLTKPYQRDALFAIVHAALSDAKTRDSLRRRLHEHINSLQFLSRGEFTIRSIEEAGQLASFLAQACPNAETTVLGISELLINAVEHGNLGLSYTEKSQLKREERWQAEIDRRSALPAYRDKRVKVSFERSADRITLRIADEGDGFAWQNYLELSPERVCDPNGRGIALARLMSFANIAYEGCGNVAVATIVTAPHTR</sequence>